<evidence type="ECO:0000256" key="8">
    <source>
        <dbReference type="ARBA" id="ARBA00022932"/>
    </source>
</evidence>
<keyword evidence="3" id="KW-0255">Endonuclease</keyword>
<dbReference type="InterPro" id="IPR001878">
    <property type="entry name" value="Znf_CCHC"/>
</dbReference>
<feature type="domain" description="CCHC-type" evidence="11">
    <location>
        <begin position="36"/>
        <end position="52"/>
    </location>
</feature>
<evidence type="ECO:0000259" key="11">
    <source>
        <dbReference type="PROSITE" id="PS50158"/>
    </source>
</evidence>
<dbReference type="GO" id="GO:0015074">
    <property type="term" value="P:DNA integration"/>
    <property type="evidence" value="ECO:0007669"/>
    <property type="project" value="UniProtKB-KW"/>
</dbReference>
<gene>
    <name evidence="12" type="ORF">QYE76_028318</name>
</gene>
<evidence type="ECO:0000256" key="10">
    <source>
        <dbReference type="PROSITE-ProRule" id="PRU00047"/>
    </source>
</evidence>
<name>A0AAD8QLP2_LOLMU</name>
<dbReference type="PROSITE" id="PS50158">
    <property type="entry name" value="ZF_CCHC"/>
    <property type="match status" value="1"/>
</dbReference>
<dbReference type="InterPro" id="IPR036875">
    <property type="entry name" value="Znf_CCHC_sf"/>
</dbReference>
<dbReference type="SUPFAM" id="SSF57756">
    <property type="entry name" value="Retrovirus zinc finger-like domains"/>
    <property type="match status" value="1"/>
</dbReference>
<sequence>MTAEVIKKLLAQQKYIAGEDGDDAPPRRKFDIKKVRCHNCGELGHFKVDCRKPPKPEERALIAQVEDDGPMMLMLEVCEQKDEEELPPPSPATETVTLVDHGLPCVDHVDKLCDRGVVEKLRSAPYPCETTQYMWIVLLKSKDQGLQAFEKIKEAGEVKARAKKSLRIDRGGELKHKVVAMARSMMESKGLPGKFWGEAVNTAVYLLNRAPTRMAQWVESVFTGTYRLGRSMCGRWNSRQQLSAAARSESRCLPAREHVKLGKSCPWEST</sequence>
<dbReference type="PANTHER" id="PTHR42648">
    <property type="entry name" value="TRANSPOSASE, PUTATIVE-RELATED"/>
    <property type="match status" value="1"/>
</dbReference>
<keyword evidence="6" id="KW-0229">DNA integration</keyword>
<accession>A0AAD8QLP2</accession>
<evidence type="ECO:0000256" key="5">
    <source>
        <dbReference type="ARBA" id="ARBA00022842"/>
    </source>
</evidence>
<evidence type="ECO:0000256" key="6">
    <source>
        <dbReference type="ARBA" id="ARBA00022908"/>
    </source>
</evidence>
<dbReference type="GO" id="GO:0006310">
    <property type="term" value="P:DNA recombination"/>
    <property type="evidence" value="ECO:0007669"/>
    <property type="project" value="UniProtKB-KW"/>
</dbReference>
<keyword evidence="7" id="KW-0695">RNA-directed DNA polymerase</keyword>
<dbReference type="Proteomes" id="UP001231189">
    <property type="component" value="Unassembled WGS sequence"/>
</dbReference>
<evidence type="ECO:0000256" key="1">
    <source>
        <dbReference type="ARBA" id="ARBA00022722"/>
    </source>
</evidence>
<dbReference type="GO" id="GO:0016787">
    <property type="term" value="F:hydrolase activity"/>
    <property type="evidence" value="ECO:0007669"/>
    <property type="project" value="UniProtKB-KW"/>
</dbReference>
<keyword evidence="9" id="KW-0233">DNA recombination</keyword>
<keyword evidence="10" id="KW-0863">Zinc-finger</keyword>
<dbReference type="GO" id="GO:0003964">
    <property type="term" value="F:RNA-directed DNA polymerase activity"/>
    <property type="evidence" value="ECO:0007669"/>
    <property type="project" value="UniProtKB-KW"/>
</dbReference>
<keyword evidence="1" id="KW-0540">Nuclease</keyword>
<organism evidence="12 13">
    <name type="scientific">Lolium multiflorum</name>
    <name type="common">Italian ryegrass</name>
    <name type="synonym">Lolium perenne subsp. multiflorum</name>
    <dbReference type="NCBI Taxonomy" id="4521"/>
    <lineage>
        <taxon>Eukaryota</taxon>
        <taxon>Viridiplantae</taxon>
        <taxon>Streptophyta</taxon>
        <taxon>Embryophyta</taxon>
        <taxon>Tracheophyta</taxon>
        <taxon>Spermatophyta</taxon>
        <taxon>Magnoliopsida</taxon>
        <taxon>Liliopsida</taxon>
        <taxon>Poales</taxon>
        <taxon>Poaceae</taxon>
        <taxon>BOP clade</taxon>
        <taxon>Pooideae</taxon>
        <taxon>Poodae</taxon>
        <taxon>Poeae</taxon>
        <taxon>Poeae Chloroplast Group 2 (Poeae type)</taxon>
        <taxon>Loliodinae</taxon>
        <taxon>Loliinae</taxon>
        <taxon>Lolium</taxon>
    </lineage>
</organism>
<dbReference type="GO" id="GO:0003676">
    <property type="term" value="F:nucleic acid binding"/>
    <property type="evidence" value="ECO:0007669"/>
    <property type="project" value="InterPro"/>
</dbReference>
<keyword evidence="2" id="KW-0479">Metal-binding</keyword>
<keyword evidence="4" id="KW-0378">Hydrolase</keyword>
<evidence type="ECO:0000313" key="13">
    <source>
        <dbReference type="Proteomes" id="UP001231189"/>
    </source>
</evidence>
<keyword evidence="5" id="KW-0460">Magnesium</keyword>
<dbReference type="InterPro" id="IPR012337">
    <property type="entry name" value="RNaseH-like_sf"/>
</dbReference>
<dbReference type="Pfam" id="PF00098">
    <property type="entry name" value="zf-CCHC"/>
    <property type="match status" value="1"/>
</dbReference>
<reference evidence="12" key="1">
    <citation type="submission" date="2023-07" db="EMBL/GenBank/DDBJ databases">
        <title>A chromosome-level genome assembly of Lolium multiflorum.</title>
        <authorList>
            <person name="Chen Y."/>
            <person name="Copetti D."/>
            <person name="Kolliker R."/>
            <person name="Studer B."/>
        </authorList>
    </citation>
    <scope>NUCLEOTIDE SEQUENCE</scope>
    <source>
        <strain evidence="12">02402/16</strain>
        <tissue evidence="12">Leaf</tissue>
    </source>
</reference>
<dbReference type="PANTHER" id="PTHR42648:SF11">
    <property type="entry name" value="TRANSPOSON TY4-P GAG-POL POLYPROTEIN"/>
    <property type="match status" value="1"/>
</dbReference>
<keyword evidence="13" id="KW-1185">Reference proteome</keyword>
<keyword evidence="8" id="KW-0808">Transferase</keyword>
<evidence type="ECO:0000256" key="4">
    <source>
        <dbReference type="ARBA" id="ARBA00022801"/>
    </source>
</evidence>
<dbReference type="GO" id="GO:0008270">
    <property type="term" value="F:zinc ion binding"/>
    <property type="evidence" value="ECO:0007669"/>
    <property type="project" value="UniProtKB-KW"/>
</dbReference>
<evidence type="ECO:0000256" key="9">
    <source>
        <dbReference type="ARBA" id="ARBA00023172"/>
    </source>
</evidence>
<dbReference type="SUPFAM" id="SSF53098">
    <property type="entry name" value="Ribonuclease H-like"/>
    <property type="match status" value="1"/>
</dbReference>
<evidence type="ECO:0000313" key="12">
    <source>
        <dbReference type="EMBL" id="KAK1604645.1"/>
    </source>
</evidence>
<dbReference type="AlphaFoldDB" id="A0AAD8QLP2"/>
<evidence type="ECO:0000256" key="3">
    <source>
        <dbReference type="ARBA" id="ARBA00022759"/>
    </source>
</evidence>
<dbReference type="Gene3D" id="4.10.60.10">
    <property type="entry name" value="Zinc finger, CCHC-type"/>
    <property type="match status" value="1"/>
</dbReference>
<protein>
    <recommendedName>
        <fullName evidence="11">CCHC-type domain-containing protein</fullName>
    </recommendedName>
</protein>
<keyword evidence="8" id="KW-0548">Nucleotidyltransferase</keyword>
<proteinExistence type="predicted"/>
<dbReference type="InterPro" id="IPR039537">
    <property type="entry name" value="Retrotran_Ty1/copia-like"/>
</dbReference>
<dbReference type="GO" id="GO:0004519">
    <property type="term" value="F:endonuclease activity"/>
    <property type="evidence" value="ECO:0007669"/>
    <property type="project" value="UniProtKB-KW"/>
</dbReference>
<dbReference type="GO" id="GO:0003887">
    <property type="term" value="F:DNA-directed DNA polymerase activity"/>
    <property type="evidence" value="ECO:0007669"/>
    <property type="project" value="UniProtKB-KW"/>
</dbReference>
<dbReference type="SMART" id="SM00343">
    <property type="entry name" value="ZnF_C2HC"/>
    <property type="match status" value="1"/>
</dbReference>
<comment type="caution">
    <text evidence="12">The sequence shown here is derived from an EMBL/GenBank/DDBJ whole genome shotgun (WGS) entry which is preliminary data.</text>
</comment>
<evidence type="ECO:0000256" key="2">
    <source>
        <dbReference type="ARBA" id="ARBA00022723"/>
    </source>
</evidence>
<keyword evidence="10" id="KW-0862">Zinc</keyword>
<keyword evidence="8" id="KW-0239">DNA-directed DNA polymerase</keyword>
<dbReference type="EMBL" id="JAUUTY010000007">
    <property type="protein sequence ID" value="KAK1604645.1"/>
    <property type="molecule type" value="Genomic_DNA"/>
</dbReference>
<evidence type="ECO:0000256" key="7">
    <source>
        <dbReference type="ARBA" id="ARBA00022918"/>
    </source>
</evidence>